<dbReference type="Pfam" id="PF12840">
    <property type="entry name" value="HTH_20"/>
    <property type="match status" value="1"/>
</dbReference>
<evidence type="ECO:0000256" key="2">
    <source>
        <dbReference type="ARBA" id="ARBA00005219"/>
    </source>
</evidence>
<feature type="binding site" evidence="17">
    <location>
        <position position="136"/>
    </location>
    <ligand>
        <name>Mg(2+)</name>
        <dbReference type="ChEBI" id="CHEBI:18420"/>
    </ligand>
</feature>
<evidence type="ECO:0000313" key="20">
    <source>
        <dbReference type="Proteomes" id="UP001596414"/>
    </source>
</evidence>
<dbReference type="PANTHER" id="PTHR40706:SF1">
    <property type="entry name" value="RIBOFLAVIN KINASE"/>
    <property type="match status" value="1"/>
</dbReference>
<comment type="caution">
    <text evidence="17">Lacks conserved residue(s) required for the propagation of feature annotation.</text>
</comment>
<evidence type="ECO:0000256" key="15">
    <source>
        <dbReference type="ARBA" id="ARBA00033116"/>
    </source>
</evidence>
<comment type="catalytic activity">
    <reaction evidence="16 17">
        <text>riboflavin + CTP = CDP + FMN + H(+)</text>
        <dbReference type="Rhea" id="RHEA:25021"/>
        <dbReference type="ChEBI" id="CHEBI:15378"/>
        <dbReference type="ChEBI" id="CHEBI:37563"/>
        <dbReference type="ChEBI" id="CHEBI:57986"/>
        <dbReference type="ChEBI" id="CHEBI:58069"/>
        <dbReference type="ChEBI" id="CHEBI:58210"/>
        <dbReference type="EC" id="2.7.1.161"/>
    </reaction>
</comment>
<evidence type="ECO:0000256" key="5">
    <source>
        <dbReference type="ARBA" id="ARBA00017394"/>
    </source>
</evidence>
<dbReference type="SUPFAM" id="SSF46785">
    <property type="entry name" value="Winged helix' DNA-binding domain"/>
    <property type="match status" value="1"/>
</dbReference>
<dbReference type="InterPro" id="IPR023465">
    <property type="entry name" value="Riboflavin_kinase_dom_sf"/>
</dbReference>
<evidence type="ECO:0000256" key="17">
    <source>
        <dbReference type="HAMAP-Rule" id="MF_01285"/>
    </source>
</evidence>
<dbReference type="Proteomes" id="UP001596414">
    <property type="component" value="Unassembled WGS sequence"/>
</dbReference>
<dbReference type="HAMAP" id="MF_01285">
    <property type="entry name" value="Riboflavin_kinase"/>
    <property type="match status" value="1"/>
</dbReference>
<feature type="binding site" evidence="17">
    <location>
        <position position="206"/>
    </location>
    <ligand>
        <name>FMN</name>
        <dbReference type="ChEBI" id="CHEBI:58210"/>
    </ligand>
</feature>
<evidence type="ECO:0000256" key="16">
    <source>
        <dbReference type="ARBA" id="ARBA00047857"/>
    </source>
</evidence>
<dbReference type="SUPFAM" id="SSF82114">
    <property type="entry name" value="Riboflavin kinase-like"/>
    <property type="match status" value="1"/>
</dbReference>
<dbReference type="EC" id="2.7.1.161" evidence="4 17"/>
<dbReference type="Gene3D" id="2.40.30.30">
    <property type="entry name" value="Riboflavin kinase-like"/>
    <property type="match status" value="1"/>
</dbReference>
<dbReference type="Pfam" id="PF01982">
    <property type="entry name" value="CTP-dep_RFKase"/>
    <property type="match status" value="1"/>
</dbReference>
<keyword evidence="8 17" id="KW-0808">Transferase</keyword>
<feature type="binding site" evidence="17">
    <location>
        <begin position="107"/>
        <end position="112"/>
    </location>
    <ligand>
        <name>CDP</name>
        <dbReference type="ChEBI" id="CHEBI:58069"/>
    </ligand>
</feature>
<dbReference type="EMBL" id="JBHSZQ010000049">
    <property type="protein sequence ID" value="MFC7127273.1"/>
    <property type="molecule type" value="Genomic_DNA"/>
</dbReference>
<evidence type="ECO:0000256" key="7">
    <source>
        <dbReference type="ARBA" id="ARBA00022643"/>
    </source>
</evidence>
<evidence type="ECO:0000256" key="13">
    <source>
        <dbReference type="ARBA" id="ARBA00029789"/>
    </source>
</evidence>
<sequence length="231" mass="26050">MAETRRVLDSAEVLTLKHLALVGAIDGEQKLSCAALADRLDASTQTASRRLQQLEEGGFITREVVSDGQWITITDDGARRLRCEYESYRRIFEYDDELVLAGEVTSGMGEGRHYITLPGYMRQFQNKLGYEPFPGTLNVDLTDESIRARTRLDAVEPVVIEGWESDDRTYGPAYCYPAAVTLEEEHYEKAHVITPERTHHGDDHLELIAPERLRDTLALEDGTEVAIHVTQ</sequence>
<dbReference type="GO" id="GO:0016773">
    <property type="term" value="F:phosphotransferase activity, alcohol group as acceptor"/>
    <property type="evidence" value="ECO:0007669"/>
    <property type="project" value="UniProtKB-UniRule"/>
</dbReference>
<proteinExistence type="inferred from homology"/>
<comment type="cofactor">
    <cofactor evidence="17">
        <name>Mg(2+)</name>
        <dbReference type="ChEBI" id="CHEBI:18420"/>
    </cofactor>
    <text evidence="17">Binds 1 Mg(2+) ion per subunit.</text>
</comment>
<evidence type="ECO:0000256" key="14">
    <source>
        <dbReference type="ARBA" id="ARBA00030544"/>
    </source>
</evidence>
<dbReference type="AlphaFoldDB" id="A0ABD5XBI3"/>
<organism evidence="19 20">
    <name type="scientific">Halovenus rubra</name>
    <dbReference type="NCBI Taxonomy" id="869890"/>
    <lineage>
        <taxon>Archaea</taxon>
        <taxon>Methanobacteriati</taxon>
        <taxon>Methanobacteriota</taxon>
        <taxon>Stenosarchaea group</taxon>
        <taxon>Halobacteria</taxon>
        <taxon>Halobacteriales</taxon>
        <taxon>Haloarculaceae</taxon>
        <taxon>Halovenus</taxon>
    </lineage>
</organism>
<evidence type="ECO:0000256" key="6">
    <source>
        <dbReference type="ARBA" id="ARBA00022630"/>
    </source>
</evidence>
<dbReference type="GO" id="GO:0000166">
    <property type="term" value="F:nucleotide binding"/>
    <property type="evidence" value="ECO:0007669"/>
    <property type="project" value="UniProtKB-UniRule"/>
</dbReference>
<accession>A0ABD5XBI3</accession>
<keyword evidence="10 17" id="KW-0547">Nucleotide-binding</keyword>
<evidence type="ECO:0000256" key="3">
    <source>
        <dbReference type="ARBA" id="ARBA00006428"/>
    </source>
</evidence>
<feature type="binding site" evidence="17">
    <location>
        <begin position="211"/>
        <end position="214"/>
    </location>
    <ligand>
        <name>CDP</name>
        <dbReference type="ChEBI" id="CHEBI:58069"/>
    </ligand>
</feature>
<dbReference type="GO" id="GO:0016301">
    <property type="term" value="F:kinase activity"/>
    <property type="evidence" value="ECO:0007669"/>
    <property type="project" value="UniProtKB-UniRule"/>
</dbReference>
<dbReference type="GO" id="GO:0000287">
    <property type="term" value="F:magnesium ion binding"/>
    <property type="evidence" value="ECO:0007669"/>
    <property type="project" value="UniProtKB-UniRule"/>
</dbReference>
<comment type="function">
    <text evidence="1 17">Catalyzes the CTP-dependent phosphorylation of riboflavin (vitamin B2) to form flavin mononucleotide (FMN).</text>
</comment>
<gene>
    <name evidence="17" type="primary">ribK</name>
    <name evidence="19" type="ORF">ACFQJ7_14825</name>
</gene>
<dbReference type="InterPro" id="IPR039063">
    <property type="entry name" value="RibK_CTP-dep"/>
</dbReference>
<feature type="domain" description="Riboflavin kinase" evidence="18">
    <location>
        <begin position="104"/>
        <end position="229"/>
    </location>
</feature>
<keyword evidence="7 17" id="KW-0288">FMN</keyword>
<comment type="similarity">
    <text evidence="3 17">Belongs to the archaeal riboflavin kinase family.</text>
</comment>
<dbReference type="RefSeq" id="WP_267636588.1">
    <property type="nucleotide sequence ID" value="NZ_JAODIY010000005.1"/>
</dbReference>
<comment type="caution">
    <text evidence="19">The sequence shown here is derived from an EMBL/GenBank/DDBJ whole genome shotgun (WGS) entry which is preliminary data.</text>
</comment>
<evidence type="ECO:0000256" key="9">
    <source>
        <dbReference type="ARBA" id="ARBA00022723"/>
    </source>
</evidence>
<comment type="pathway">
    <text evidence="2 17">Cofactor biosynthesis; FMN biosynthesis; FMN from riboflavin (CTP route): step 1/1.</text>
</comment>
<name>A0ABD5XBI3_9EURY</name>
<feature type="binding site" evidence="17">
    <location>
        <position position="138"/>
    </location>
    <ligand>
        <name>Mg(2+)</name>
        <dbReference type="ChEBI" id="CHEBI:18420"/>
    </ligand>
</feature>
<dbReference type="InterPro" id="IPR036388">
    <property type="entry name" value="WH-like_DNA-bd_sf"/>
</dbReference>
<evidence type="ECO:0000256" key="8">
    <source>
        <dbReference type="ARBA" id="ARBA00022679"/>
    </source>
</evidence>
<dbReference type="InterPro" id="IPR011991">
    <property type="entry name" value="ArsR-like_HTH"/>
</dbReference>
<keyword evidence="12 17" id="KW-0460">Magnesium</keyword>
<dbReference type="GO" id="GO:0009398">
    <property type="term" value="P:FMN biosynthetic process"/>
    <property type="evidence" value="ECO:0007669"/>
    <property type="project" value="UniProtKB-UniRule"/>
</dbReference>
<evidence type="ECO:0000259" key="18">
    <source>
        <dbReference type="Pfam" id="PF01982"/>
    </source>
</evidence>
<keyword evidence="6 17" id="KW-0285">Flavoprotein</keyword>
<evidence type="ECO:0000256" key="10">
    <source>
        <dbReference type="ARBA" id="ARBA00022741"/>
    </source>
</evidence>
<keyword evidence="9 17" id="KW-0479">Metal-binding</keyword>
<dbReference type="Gene3D" id="1.10.10.10">
    <property type="entry name" value="Winged helix-like DNA-binding domain superfamily/Winged helix DNA-binding domain"/>
    <property type="match status" value="1"/>
</dbReference>
<dbReference type="CDD" id="cd00090">
    <property type="entry name" value="HTH_ARSR"/>
    <property type="match status" value="1"/>
</dbReference>
<feature type="binding site" evidence="17">
    <location>
        <position position="198"/>
    </location>
    <ligand>
        <name>FMN</name>
        <dbReference type="ChEBI" id="CHEBI:58210"/>
    </ligand>
</feature>
<evidence type="ECO:0000256" key="4">
    <source>
        <dbReference type="ARBA" id="ARBA00011987"/>
    </source>
</evidence>
<keyword evidence="11 17" id="KW-0418">Kinase</keyword>
<dbReference type="InterPro" id="IPR023470">
    <property type="entry name" value="Riboflavin_kinase_archaeal"/>
</dbReference>
<evidence type="ECO:0000256" key="1">
    <source>
        <dbReference type="ARBA" id="ARBA00003072"/>
    </source>
</evidence>
<evidence type="ECO:0000256" key="11">
    <source>
        <dbReference type="ARBA" id="ARBA00022777"/>
    </source>
</evidence>
<dbReference type="InterPro" id="IPR036390">
    <property type="entry name" value="WH_DNA-bd_sf"/>
</dbReference>
<dbReference type="InterPro" id="IPR023602">
    <property type="entry name" value="Riboflavin_kinase_CTP-dep"/>
</dbReference>
<reference evidence="19 20" key="1">
    <citation type="journal article" date="2014" name="Int. J. Syst. Evol. Microbiol.">
        <title>Complete genome sequence of Corynebacterium casei LMG S-19264T (=DSM 44701T), isolated from a smear-ripened cheese.</title>
        <authorList>
            <consortium name="US DOE Joint Genome Institute (JGI-PGF)"/>
            <person name="Walter F."/>
            <person name="Albersmeier A."/>
            <person name="Kalinowski J."/>
            <person name="Ruckert C."/>
        </authorList>
    </citation>
    <scope>NUCLEOTIDE SEQUENCE [LARGE SCALE GENOMIC DNA]</scope>
    <source>
        <strain evidence="19 20">CGMCC 4.7215</strain>
    </source>
</reference>
<dbReference type="PANTHER" id="PTHR40706">
    <property type="entry name" value="RIBOFLAVIN KINASE"/>
    <property type="match status" value="1"/>
</dbReference>
<evidence type="ECO:0000313" key="19">
    <source>
        <dbReference type="EMBL" id="MFC7127273.1"/>
    </source>
</evidence>
<protein>
    <recommendedName>
        <fullName evidence="5 17">Riboflavin kinase</fullName>
        <shortName evidence="17">RFK</shortName>
        <ecNumber evidence="4 17">2.7.1.161</ecNumber>
    </recommendedName>
    <alternativeName>
        <fullName evidence="14 17">CTP-dependent riboflavin kinase</fullName>
    </alternativeName>
    <alternativeName>
        <fullName evidence="15 17">CTP:riboflavin 5'-phosphotransferase</fullName>
    </alternativeName>
    <alternativeName>
        <fullName evidence="13 17">Flavokinase</fullName>
    </alternativeName>
</protein>
<evidence type="ECO:0000256" key="12">
    <source>
        <dbReference type="ARBA" id="ARBA00022842"/>
    </source>
</evidence>